<sequence length="459" mass="49268">MGCLRAGIKAVAVGVKGSKPIPDELVPQILAALETLDGASGAELEPARQRLASFLGTLFVKHNIAESDAFVLTAVAKRRLQLAGEGRSRGGCSSAQLLSVACGDGAASAELLRLCRALLDGEVLSAGEAEALGRRLYDSNEPAAARTLAAHVLRVRYETREEFAGLLRAQAATVDREGERAQTHSCPPFPAPPPLRTHERRIVQLAEPFDGIDRSPLLTPLIARHLQRRWRALAVTQVGPTSGPKYGPNARDLALALGADEAPFMRSNAEVAWRVARSGYLPEYGMYIDQEAVSPALAEWVTLRRNIIKRPFLATSEKLVDSCGASVLIASAFHPSFTDKMFNMAEDATAFPACIIVRRGLEGTLGFGLGKPAEVTCGVRGSDGRFERMDFAFGPKDIGLATEMDKPLSDISSEDFAAKCERWAASGSSGDTRFDNHVAVTLAGIDKAMEWVLPKLPPL</sequence>
<name>A0A835YNK2_9STRA</name>
<keyword evidence="1" id="KW-0328">Glycosyltransferase</keyword>
<dbReference type="Gene3D" id="3.40.1030.10">
    <property type="entry name" value="Nucleoside phosphorylase/phosphoribosyltransferase catalytic domain"/>
    <property type="match status" value="1"/>
</dbReference>
<evidence type="ECO:0000313" key="3">
    <source>
        <dbReference type="EMBL" id="KAG5177793.1"/>
    </source>
</evidence>
<dbReference type="GO" id="GO:0016757">
    <property type="term" value="F:glycosyltransferase activity"/>
    <property type="evidence" value="ECO:0007669"/>
    <property type="project" value="UniProtKB-KW"/>
</dbReference>
<accession>A0A835YNK2</accession>
<dbReference type="OrthoDB" id="2672at2759"/>
<reference evidence="3" key="1">
    <citation type="submission" date="2021-02" db="EMBL/GenBank/DDBJ databases">
        <title>First Annotated Genome of the Yellow-green Alga Tribonema minus.</title>
        <authorList>
            <person name="Mahan K.M."/>
        </authorList>
    </citation>
    <scope>NUCLEOTIDE SEQUENCE</scope>
    <source>
        <strain evidence="3">UTEX B ZZ1240</strain>
    </source>
</reference>
<dbReference type="SUPFAM" id="SSF52418">
    <property type="entry name" value="Nucleoside phosphorylase/phosphoribosyltransferase catalytic domain"/>
    <property type="match status" value="1"/>
</dbReference>
<dbReference type="Proteomes" id="UP000664859">
    <property type="component" value="Unassembled WGS sequence"/>
</dbReference>
<gene>
    <name evidence="3" type="ORF">JKP88DRAFT_331208</name>
</gene>
<dbReference type="EMBL" id="JAFCMP010000521">
    <property type="protein sequence ID" value="KAG5177793.1"/>
    <property type="molecule type" value="Genomic_DNA"/>
</dbReference>
<evidence type="ECO:0000256" key="2">
    <source>
        <dbReference type="ARBA" id="ARBA00022679"/>
    </source>
</evidence>
<dbReference type="AlphaFoldDB" id="A0A835YNK2"/>
<organism evidence="3 4">
    <name type="scientific">Tribonema minus</name>
    <dbReference type="NCBI Taxonomy" id="303371"/>
    <lineage>
        <taxon>Eukaryota</taxon>
        <taxon>Sar</taxon>
        <taxon>Stramenopiles</taxon>
        <taxon>Ochrophyta</taxon>
        <taxon>PX clade</taxon>
        <taxon>Xanthophyceae</taxon>
        <taxon>Tribonematales</taxon>
        <taxon>Tribonemataceae</taxon>
        <taxon>Tribonema</taxon>
    </lineage>
</organism>
<evidence type="ECO:0000256" key="1">
    <source>
        <dbReference type="ARBA" id="ARBA00022676"/>
    </source>
</evidence>
<keyword evidence="4" id="KW-1185">Reference proteome</keyword>
<proteinExistence type="predicted"/>
<dbReference type="InterPro" id="IPR035902">
    <property type="entry name" value="Nuc_phospho_transferase"/>
</dbReference>
<keyword evidence="2" id="KW-0808">Transferase</keyword>
<evidence type="ECO:0000313" key="4">
    <source>
        <dbReference type="Proteomes" id="UP000664859"/>
    </source>
</evidence>
<comment type="caution">
    <text evidence="3">The sequence shown here is derived from an EMBL/GenBank/DDBJ whole genome shotgun (WGS) entry which is preliminary data.</text>
</comment>
<protein>
    <submittedName>
        <fullName evidence="3">Uncharacterized protein</fullName>
    </submittedName>
</protein>